<dbReference type="PROSITE" id="PS01180">
    <property type="entry name" value="CUB"/>
    <property type="match status" value="5"/>
</dbReference>
<dbReference type="EC" id="3.4.24.-" evidence="20"/>
<evidence type="ECO:0000256" key="14">
    <source>
        <dbReference type="ARBA" id="ARBA00023157"/>
    </source>
</evidence>
<accession>A0A672PXH9</accession>
<evidence type="ECO:0000256" key="5">
    <source>
        <dbReference type="ARBA" id="ARBA00022670"/>
    </source>
</evidence>
<dbReference type="GO" id="GO:0006508">
    <property type="term" value="P:proteolysis"/>
    <property type="evidence" value="ECO:0007669"/>
    <property type="project" value="UniProtKB-KW"/>
</dbReference>
<dbReference type="GO" id="GO:0008270">
    <property type="term" value="F:zinc ion binding"/>
    <property type="evidence" value="ECO:0007669"/>
    <property type="project" value="UniProtKB-UniRule"/>
</dbReference>
<dbReference type="InterPro" id="IPR015446">
    <property type="entry name" value="BMP_1/tolloid-like"/>
</dbReference>
<feature type="disulfide bond" evidence="19">
    <location>
        <begin position="163"/>
        <end position="164"/>
    </location>
</feature>
<feature type="domain" description="EGF-like" evidence="23">
    <location>
        <begin position="525"/>
        <end position="566"/>
    </location>
</feature>
<dbReference type="InterPro" id="IPR034036">
    <property type="entry name" value="ZnMP_TLD/BMP1"/>
</dbReference>
<evidence type="ECO:0000256" key="12">
    <source>
        <dbReference type="ARBA" id="ARBA00023049"/>
    </source>
</evidence>
<feature type="domain" description="CUB" evidence="22">
    <location>
        <begin position="569"/>
        <end position="691"/>
    </location>
</feature>
<comment type="cofactor">
    <cofactor evidence="19 20">
        <name>Zn(2+)</name>
        <dbReference type="ChEBI" id="CHEBI:29105"/>
    </cofactor>
    <text evidence="19 20">Binds 1 zinc ion per subunit.</text>
</comment>
<feature type="domain" description="CUB" evidence="22">
    <location>
        <begin position="413"/>
        <end position="525"/>
    </location>
</feature>
<keyword evidence="9 19" id="KW-0378">Hydrolase</keyword>
<sequence length="977" mass="109981">MDLAARCALLLSGFALLAALDLDAIDPGYYVETSSPSDVIDYKDPCKAVAYLGDIALDEEDMRMFKVDRIVNLAERTVTVLNHTDAGSLNNETNTNDTASSRGSYRRKRAATSRPERVWPEGVIPYVISGNFSGKSYTGTCVTFIERTTEESYIVFTYRPCGCCSYVGRRGGGPQAISIGKNCDKFGIVVHELGHVIGFWHEHTRPDRDDHVSIIRDNIQPGQEYNFLKMEPGEVDSLGEVYDFDSIMHYARNTFSRGIFLDTILPRYDVNGVRPPIGQRTRLSKGDIAQARKLYKCPRCGDSLQESSGNFSSPGFPNGYSAYMHCIWRISVTPGEKIILNFTSMDLYRSHLCWYDHVEIRDGYWRKAPLKGRFCGDKLPEPIISTDSRLWIEFRSSSNWVGKGFSAVYEAICGGEVKKDNGQIQSPNYPDDYRPNKVCMWKITVAQGYHVGLTFQSFEIERHDNCAYDYLEVRDGNSESSPLLGRFCGYDKPDDIKSSSNQIWMKFVSDGSVNKAGFAANFFKEMDECSRPDNGRCEQRCVNTLGSYKCACDPGYELAADKRSCEAACGGFITKLNGSITSPGWPKEYPPNKNCIWQLVAPTQYRITLLFDVFETEGNDVSTRFLPQRGVCKYDFVEVRSGLSADSRLHGKFCGAEKPEAITSQYNNMRIEFKSDNTVSKKGFKAQFFSDKDECSKENGGCQHECVNTFGSYSCQCRSGFVLHENKHDCKEAGCDHVVNSVSGTITSPNWPDKYPSKKACTWALSTTPGHRIKIAFNEIDMEPHLECAYDHIEIYDGRDGKAQSLGRYCGAKKPQPIISTGNKMFIRFFSDNSVQKKGFEASHTAECGGRMKAEVKTKDLYSHAQFGDNNYPGASDCQWVITAEKGYGVELIFQTFEELMTLFSSAQILDELVHFNYMELLSRLLPSLCFQPPEEIYSAGDSIVIKFRSDDTINKKGFHVRYTSTKFQDTLHSRKK</sequence>
<dbReference type="InterPro" id="IPR001881">
    <property type="entry name" value="EGF-like_Ca-bd_dom"/>
</dbReference>
<feature type="disulfide bond" evidence="19">
    <location>
        <begin position="161"/>
        <end position="183"/>
    </location>
</feature>
<dbReference type="Pfam" id="PF07645">
    <property type="entry name" value="EGF_CA"/>
    <property type="match status" value="1"/>
</dbReference>
<dbReference type="Pfam" id="PF14670">
    <property type="entry name" value="FXa_inhibition"/>
    <property type="match status" value="1"/>
</dbReference>
<keyword evidence="15" id="KW-0325">Glycoprotein</keyword>
<dbReference type="SUPFAM" id="SSF55486">
    <property type="entry name" value="Metalloproteases ('zincins'), catalytic domain"/>
    <property type="match status" value="1"/>
</dbReference>
<dbReference type="InterPro" id="IPR000742">
    <property type="entry name" value="EGF"/>
</dbReference>
<dbReference type="InParanoid" id="A0A672PXH9"/>
<dbReference type="InterPro" id="IPR024079">
    <property type="entry name" value="MetalloPept_cat_dom_sf"/>
</dbReference>
<evidence type="ECO:0000256" key="10">
    <source>
        <dbReference type="ARBA" id="ARBA00022833"/>
    </source>
</evidence>
<keyword evidence="8" id="KW-0677">Repeat</keyword>
<evidence type="ECO:0000256" key="7">
    <source>
        <dbReference type="ARBA" id="ARBA00022729"/>
    </source>
</evidence>
<feature type="binding site" evidence="17 19">
    <location>
        <position position="191"/>
    </location>
    <ligand>
        <name>Zn(2+)</name>
        <dbReference type="ChEBI" id="CHEBI:29105"/>
        <note>catalytic</note>
    </ligand>
</feature>
<dbReference type="OMA" id="RTVQTIN"/>
<proteinExistence type="predicted"/>
<dbReference type="CDD" id="cd00041">
    <property type="entry name" value="CUB"/>
    <property type="match status" value="4"/>
</dbReference>
<dbReference type="PIRSF" id="PIRSF001199">
    <property type="entry name" value="BMP_1/tolloid-like"/>
    <property type="match status" value="1"/>
</dbReference>
<keyword evidence="6 17" id="KW-0479">Metal-binding</keyword>
<keyword evidence="10 17" id="KW-0862">Zinc</keyword>
<organism evidence="25 26">
    <name type="scientific">Sinocyclocheilus grahami</name>
    <name type="common">Dianchi golden-line fish</name>
    <name type="synonym">Barbus grahami</name>
    <dbReference type="NCBI Taxonomy" id="75366"/>
    <lineage>
        <taxon>Eukaryota</taxon>
        <taxon>Metazoa</taxon>
        <taxon>Chordata</taxon>
        <taxon>Craniata</taxon>
        <taxon>Vertebrata</taxon>
        <taxon>Euteleostomi</taxon>
        <taxon>Actinopterygii</taxon>
        <taxon>Neopterygii</taxon>
        <taxon>Teleostei</taxon>
        <taxon>Ostariophysi</taxon>
        <taxon>Cypriniformes</taxon>
        <taxon>Cyprinidae</taxon>
        <taxon>Cyprininae</taxon>
        <taxon>Sinocyclocheilus</taxon>
    </lineage>
</organism>
<dbReference type="SUPFAM" id="SSF57196">
    <property type="entry name" value="EGF/Laminin"/>
    <property type="match status" value="2"/>
</dbReference>
<evidence type="ECO:0000259" key="22">
    <source>
        <dbReference type="PROSITE" id="PS01180"/>
    </source>
</evidence>
<dbReference type="Proteomes" id="UP000472262">
    <property type="component" value="Unassembled WGS sequence"/>
</dbReference>
<dbReference type="FunFam" id="2.60.120.290:FF:000009">
    <property type="entry name" value="Metalloendopeptidase"/>
    <property type="match status" value="1"/>
</dbReference>
<dbReference type="InterPro" id="IPR035914">
    <property type="entry name" value="Sperma_CUB_dom_sf"/>
</dbReference>
<dbReference type="PROSITE" id="PS51864">
    <property type="entry name" value="ASTACIN"/>
    <property type="match status" value="1"/>
</dbReference>
<feature type="domain" description="CUB" evidence="22">
    <location>
        <begin position="848"/>
        <end position="966"/>
    </location>
</feature>
<dbReference type="FunFam" id="2.10.25.10:FF:000022">
    <property type="entry name" value="Metalloendopeptidase"/>
    <property type="match status" value="2"/>
</dbReference>
<keyword evidence="7 20" id="KW-0732">Signal</keyword>
<name>A0A672PXH9_SINGR</name>
<evidence type="ECO:0000256" key="8">
    <source>
        <dbReference type="ARBA" id="ARBA00022737"/>
    </source>
</evidence>
<keyword evidence="13" id="KW-0865">Zymogen</keyword>
<dbReference type="SMART" id="SM00181">
    <property type="entry name" value="EGF"/>
    <property type="match status" value="2"/>
</dbReference>
<reference evidence="25" key="2">
    <citation type="submission" date="2025-09" db="UniProtKB">
        <authorList>
            <consortium name="Ensembl"/>
        </authorList>
    </citation>
    <scope>IDENTIFICATION</scope>
</reference>
<dbReference type="PROSITE" id="PS00010">
    <property type="entry name" value="ASX_HYDROXYL"/>
    <property type="match status" value="2"/>
</dbReference>
<feature type="signal peptide" evidence="20">
    <location>
        <begin position="1"/>
        <end position="19"/>
    </location>
</feature>
<feature type="domain" description="CUB" evidence="22">
    <location>
        <begin position="300"/>
        <end position="412"/>
    </location>
</feature>
<feature type="chain" id="PRO_5025710055" description="Metalloendopeptidase" evidence="20">
    <location>
        <begin position="20"/>
        <end position="977"/>
    </location>
</feature>
<dbReference type="InterPro" id="IPR018097">
    <property type="entry name" value="EGF_Ca-bd_CS"/>
</dbReference>
<dbReference type="InterPro" id="IPR049883">
    <property type="entry name" value="NOTCH1_EGF-like"/>
</dbReference>
<dbReference type="PROSITE" id="PS50026">
    <property type="entry name" value="EGF_3"/>
    <property type="match status" value="2"/>
</dbReference>
<dbReference type="GO" id="GO:0005509">
    <property type="term" value="F:calcium ion binding"/>
    <property type="evidence" value="ECO:0007669"/>
    <property type="project" value="InterPro"/>
</dbReference>
<evidence type="ECO:0000256" key="4">
    <source>
        <dbReference type="ARBA" id="ARBA00022536"/>
    </source>
</evidence>
<keyword evidence="3" id="KW-0964">Secreted</keyword>
<dbReference type="FunFam" id="2.60.120.290:FF:000004">
    <property type="entry name" value="Metalloendopeptidase"/>
    <property type="match status" value="1"/>
</dbReference>
<dbReference type="InterPro" id="IPR000152">
    <property type="entry name" value="EGF-type_Asp/Asn_hydroxyl_site"/>
</dbReference>
<dbReference type="InterPro" id="IPR006026">
    <property type="entry name" value="Peptidase_Metallo"/>
</dbReference>
<evidence type="ECO:0000259" key="23">
    <source>
        <dbReference type="PROSITE" id="PS50026"/>
    </source>
</evidence>
<keyword evidence="12 19" id="KW-0482">Metalloprotease</keyword>
<dbReference type="Ensembl" id="ENSSGRT00000073148.1">
    <property type="protein sequence ID" value="ENSSGRP00000068648.1"/>
    <property type="gene ID" value="ENSSGRG00000032810.1"/>
</dbReference>
<feature type="active site" evidence="16 19">
    <location>
        <position position="192"/>
    </location>
</feature>
<dbReference type="GO" id="GO:0004222">
    <property type="term" value="F:metalloendopeptidase activity"/>
    <property type="evidence" value="ECO:0007669"/>
    <property type="project" value="UniProtKB-UniRule"/>
</dbReference>
<dbReference type="PROSITE" id="PS01186">
    <property type="entry name" value="EGF_2"/>
    <property type="match status" value="2"/>
</dbReference>
<evidence type="ECO:0000256" key="18">
    <source>
        <dbReference type="PROSITE-ProRule" id="PRU00076"/>
    </source>
</evidence>
<evidence type="ECO:0000256" key="19">
    <source>
        <dbReference type="PROSITE-ProRule" id="PRU01211"/>
    </source>
</evidence>
<evidence type="ECO:0000256" key="15">
    <source>
        <dbReference type="ARBA" id="ARBA00023180"/>
    </source>
</evidence>
<evidence type="ECO:0000256" key="13">
    <source>
        <dbReference type="ARBA" id="ARBA00023145"/>
    </source>
</evidence>
<dbReference type="Pfam" id="PF01400">
    <property type="entry name" value="Astacin"/>
    <property type="match status" value="1"/>
</dbReference>
<keyword evidence="5 19" id="KW-0645">Protease</keyword>
<dbReference type="SMART" id="SM00179">
    <property type="entry name" value="EGF_CA"/>
    <property type="match status" value="2"/>
</dbReference>
<dbReference type="SMART" id="SM00235">
    <property type="entry name" value="ZnMc"/>
    <property type="match status" value="1"/>
</dbReference>
<evidence type="ECO:0000256" key="6">
    <source>
        <dbReference type="ARBA" id="ARBA00022723"/>
    </source>
</evidence>
<dbReference type="Gene3D" id="2.60.120.290">
    <property type="entry name" value="Spermadhesin, CUB domain"/>
    <property type="match status" value="5"/>
</dbReference>
<dbReference type="SMART" id="SM00042">
    <property type="entry name" value="CUB"/>
    <property type="match status" value="5"/>
</dbReference>
<evidence type="ECO:0000313" key="26">
    <source>
        <dbReference type="Proteomes" id="UP000472262"/>
    </source>
</evidence>
<gene>
    <name evidence="25" type="primary">LOC107562633</name>
</gene>
<dbReference type="CDD" id="cd04281">
    <property type="entry name" value="ZnMc_BMP1_TLD"/>
    <property type="match status" value="1"/>
</dbReference>
<dbReference type="InterPro" id="IPR000859">
    <property type="entry name" value="CUB_dom"/>
</dbReference>
<dbReference type="GO" id="GO:0005576">
    <property type="term" value="C:extracellular region"/>
    <property type="evidence" value="ECO:0007669"/>
    <property type="project" value="UniProtKB-SubCell"/>
</dbReference>
<dbReference type="Pfam" id="PF00431">
    <property type="entry name" value="CUB"/>
    <property type="match status" value="5"/>
</dbReference>
<dbReference type="Gene3D" id="2.10.25.10">
    <property type="entry name" value="Laminin"/>
    <property type="match status" value="2"/>
</dbReference>
<evidence type="ECO:0000256" key="3">
    <source>
        <dbReference type="ARBA" id="ARBA00022525"/>
    </source>
</evidence>
<evidence type="ECO:0000256" key="11">
    <source>
        <dbReference type="ARBA" id="ARBA00022837"/>
    </source>
</evidence>
<feature type="compositionally biased region" description="Polar residues" evidence="21">
    <location>
        <begin position="85"/>
        <end position="103"/>
    </location>
</feature>
<feature type="domain" description="CUB" evidence="22">
    <location>
        <begin position="735"/>
        <end position="847"/>
    </location>
</feature>
<dbReference type="FunFam" id="2.60.120.290:FF:000013">
    <property type="entry name" value="Membrane frizzled-related protein"/>
    <property type="match status" value="2"/>
</dbReference>
<dbReference type="SUPFAM" id="SSF49854">
    <property type="entry name" value="Spermadhesin, CUB domain"/>
    <property type="match status" value="5"/>
</dbReference>
<feature type="region of interest" description="Disordered" evidence="21">
    <location>
        <begin position="85"/>
        <end position="113"/>
    </location>
</feature>
<evidence type="ECO:0000256" key="16">
    <source>
        <dbReference type="PIRSR" id="PIRSR001199-1"/>
    </source>
</evidence>
<evidence type="ECO:0000256" key="21">
    <source>
        <dbReference type="SAM" id="MobiDB-lite"/>
    </source>
</evidence>
<dbReference type="PANTHER" id="PTHR24251:SF53">
    <property type="entry name" value="BONE MORPHOGENETIC PROTEIN 1"/>
    <property type="match status" value="1"/>
</dbReference>
<dbReference type="PANTHER" id="PTHR24251">
    <property type="entry name" value="OVOCHYMASE-RELATED"/>
    <property type="match status" value="1"/>
</dbReference>
<comment type="subcellular location">
    <subcellularLocation>
        <location evidence="1">Secreted</location>
    </subcellularLocation>
</comment>
<dbReference type="InterPro" id="IPR001506">
    <property type="entry name" value="Peptidase_M12A"/>
</dbReference>
<reference evidence="25" key="1">
    <citation type="submission" date="2025-08" db="UniProtKB">
        <authorList>
            <consortium name="Ensembl"/>
        </authorList>
    </citation>
    <scope>IDENTIFICATION</scope>
</reference>
<dbReference type="FunFam" id="3.40.390.10:FF:000004">
    <property type="entry name" value="Metalloendopeptidase"/>
    <property type="match status" value="1"/>
</dbReference>
<evidence type="ECO:0000256" key="20">
    <source>
        <dbReference type="RuleBase" id="RU361183"/>
    </source>
</evidence>
<evidence type="ECO:0000256" key="17">
    <source>
        <dbReference type="PIRSR" id="PIRSR001199-2"/>
    </source>
</evidence>
<comment type="caution">
    <text evidence="18">Lacks conserved residue(s) required for the propagation of feature annotation.</text>
</comment>
<keyword evidence="2" id="KW-0217">Developmental protein</keyword>
<evidence type="ECO:0000256" key="2">
    <source>
        <dbReference type="ARBA" id="ARBA00022473"/>
    </source>
</evidence>
<dbReference type="CDD" id="cd00054">
    <property type="entry name" value="EGF_CA"/>
    <property type="match status" value="1"/>
</dbReference>
<feature type="domain" description="EGF-like" evidence="23">
    <location>
        <begin position="691"/>
        <end position="731"/>
    </location>
</feature>
<feature type="domain" description="Peptidase M12A" evidence="24">
    <location>
        <begin position="110"/>
        <end position="298"/>
    </location>
</feature>
<evidence type="ECO:0000256" key="9">
    <source>
        <dbReference type="ARBA" id="ARBA00022801"/>
    </source>
</evidence>
<keyword evidence="4 18" id="KW-0245">EGF-like domain</keyword>
<dbReference type="AlphaFoldDB" id="A0A672PXH9"/>
<dbReference type="PRINTS" id="PR00480">
    <property type="entry name" value="ASTACIN"/>
</dbReference>
<keyword evidence="26" id="KW-1185">Reference proteome</keyword>
<evidence type="ECO:0000256" key="1">
    <source>
        <dbReference type="ARBA" id="ARBA00004613"/>
    </source>
</evidence>
<feature type="binding site" evidence="17 19">
    <location>
        <position position="201"/>
    </location>
    <ligand>
        <name>Zn(2+)</name>
        <dbReference type="ChEBI" id="CHEBI:29105"/>
        <note>catalytic</note>
    </ligand>
</feature>
<dbReference type="PROSITE" id="PS01187">
    <property type="entry name" value="EGF_CA"/>
    <property type="match status" value="2"/>
</dbReference>
<evidence type="ECO:0000313" key="25">
    <source>
        <dbReference type="Ensembl" id="ENSSGRP00000068648.1"/>
    </source>
</evidence>
<feature type="binding site" evidence="17 19">
    <location>
        <position position="195"/>
    </location>
    <ligand>
        <name>Zn(2+)</name>
        <dbReference type="ChEBI" id="CHEBI:29105"/>
        <note>catalytic</note>
    </ligand>
</feature>
<protein>
    <recommendedName>
        <fullName evidence="20">Metalloendopeptidase</fullName>
        <ecNumber evidence="20">3.4.24.-</ecNumber>
    </recommendedName>
</protein>
<dbReference type="Gene3D" id="3.40.390.10">
    <property type="entry name" value="Collagenase (Catalytic Domain)"/>
    <property type="match status" value="1"/>
</dbReference>
<keyword evidence="11" id="KW-0106">Calcium</keyword>
<keyword evidence="14 19" id="KW-1015">Disulfide bond</keyword>
<evidence type="ECO:0000259" key="24">
    <source>
        <dbReference type="PROSITE" id="PS51864"/>
    </source>
</evidence>